<keyword evidence="1" id="KW-0238">DNA-binding</keyword>
<dbReference type="SUPFAM" id="SSF46955">
    <property type="entry name" value="Putative DNA-binding domain"/>
    <property type="match status" value="1"/>
</dbReference>
<dbReference type="Pfam" id="PF00376">
    <property type="entry name" value="MerR"/>
    <property type="match status" value="1"/>
</dbReference>
<feature type="domain" description="HTH merR-type" evidence="2">
    <location>
        <begin position="1"/>
        <end position="70"/>
    </location>
</feature>
<evidence type="ECO:0000256" key="1">
    <source>
        <dbReference type="ARBA" id="ARBA00023125"/>
    </source>
</evidence>
<dbReference type="PROSITE" id="PS50937">
    <property type="entry name" value="HTH_MERR_2"/>
    <property type="match status" value="1"/>
</dbReference>
<sequence length="258" mass="29158">MLTIGELASYSGVTIRAVRHYHATGLLPEPERDHSGYRRYDAAAVIEVIKIRTLAQAGVPLSQVRGLQRADQSEFAVAVADIDRRLAAEIRERQRHRQQIAKLAAGDHLALPSEVVEHLDQLRALGIHERIVQVERDGWILLAARSPGRVTEWMARKREQRADRQFVEFYRTLGHALDGAADDLQLVELADEVSGYLTRMADAQGDDYVDDTEIEAPLVALMDRLVVDNVPPARRLIELLTKRGWAGWTKLERQAEHR</sequence>
<reference evidence="3 4" key="1">
    <citation type="submission" date="2019-11" db="EMBL/GenBank/DDBJ databases">
        <authorList>
            <person name="Criscuolo A."/>
        </authorList>
    </citation>
    <scope>NUCLEOTIDE SEQUENCE [LARGE SCALE GENOMIC DNA]</scope>
    <source>
        <strain evidence="3">CIP111667</strain>
    </source>
</reference>
<dbReference type="InterPro" id="IPR047057">
    <property type="entry name" value="MerR_fam"/>
</dbReference>
<dbReference type="CDD" id="cd00592">
    <property type="entry name" value="HTH_MerR-like"/>
    <property type="match status" value="1"/>
</dbReference>
<evidence type="ECO:0000259" key="2">
    <source>
        <dbReference type="PROSITE" id="PS50937"/>
    </source>
</evidence>
<evidence type="ECO:0000313" key="3">
    <source>
        <dbReference type="EMBL" id="VZO40293.1"/>
    </source>
</evidence>
<accession>A0A7M4DS49</accession>
<proteinExistence type="predicted"/>
<dbReference type="Gene3D" id="1.10.1660.10">
    <property type="match status" value="1"/>
</dbReference>
<keyword evidence="4" id="KW-1185">Reference proteome</keyword>
<dbReference type="Proteomes" id="UP000419743">
    <property type="component" value="Unassembled WGS sequence"/>
</dbReference>
<gene>
    <name evidence="3" type="primary">merR1_4</name>
    <name evidence="3" type="ORF">HALOF300_04997</name>
</gene>
<dbReference type="InterPro" id="IPR000551">
    <property type="entry name" value="MerR-type_HTH_dom"/>
</dbReference>
<dbReference type="PANTHER" id="PTHR30204:SF93">
    <property type="entry name" value="HTH MERR-TYPE DOMAIN-CONTAINING PROTEIN"/>
    <property type="match status" value="1"/>
</dbReference>
<dbReference type="EMBL" id="CACRYJ010000068">
    <property type="protein sequence ID" value="VZO40293.1"/>
    <property type="molecule type" value="Genomic_DNA"/>
</dbReference>
<dbReference type="GO" id="GO:0003700">
    <property type="term" value="F:DNA-binding transcription factor activity"/>
    <property type="evidence" value="ECO:0007669"/>
    <property type="project" value="InterPro"/>
</dbReference>
<dbReference type="AlphaFoldDB" id="A0A7M4DS49"/>
<dbReference type="GO" id="GO:0003677">
    <property type="term" value="F:DNA binding"/>
    <property type="evidence" value="ECO:0007669"/>
    <property type="project" value="UniProtKB-KW"/>
</dbReference>
<evidence type="ECO:0000313" key="4">
    <source>
        <dbReference type="Proteomes" id="UP000419743"/>
    </source>
</evidence>
<dbReference type="SMART" id="SM00422">
    <property type="entry name" value="HTH_MERR"/>
    <property type="match status" value="1"/>
</dbReference>
<dbReference type="InterPro" id="IPR009061">
    <property type="entry name" value="DNA-bd_dom_put_sf"/>
</dbReference>
<dbReference type="PRINTS" id="PR00040">
    <property type="entry name" value="HTHMERR"/>
</dbReference>
<dbReference type="RefSeq" id="WP_156743553.1">
    <property type="nucleotide sequence ID" value="NZ_CACRYJ010000068.1"/>
</dbReference>
<organism evidence="3 4">
    <name type="scientific">Occultella aeris</name>
    <dbReference type="NCBI Taxonomy" id="2761496"/>
    <lineage>
        <taxon>Bacteria</taxon>
        <taxon>Bacillati</taxon>
        <taxon>Actinomycetota</taxon>
        <taxon>Actinomycetes</taxon>
        <taxon>Micrococcales</taxon>
        <taxon>Ruaniaceae</taxon>
        <taxon>Occultella</taxon>
    </lineage>
</organism>
<protein>
    <submittedName>
        <fullName evidence="3">Mercuric resistance operon regulatory protein</fullName>
    </submittedName>
</protein>
<dbReference type="PANTHER" id="PTHR30204">
    <property type="entry name" value="REDOX-CYCLING DRUG-SENSING TRANSCRIPTIONAL ACTIVATOR SOXR"/>
    <property type="match status" value="1"/>
</dbReference>
<comment type="caution">
    <text evidence="3">The sequence shown here is derived from an EMBL/GenBank/DDBJ whole genome shotgun (WGS) entry which is preliminary data.</text>
</comment>
<name>A0A7M4DS49_9MICO</name>